<accession>A0A9N9RNJ5</accession>
<evidence type="ECO:0000256" key="2">
    <source>
        <dbReference type="ARBA" id="ARBA00008638"/>
    </source>
</evidence>
<feature type="compositionally biased region" description="Low complexity" evidence="13">
    <location>
        <begin position="1025"/>
        <end position="1041"/>
    </location>
</feature>
<reference evidence="15" key="2">
    <citation type="submission" date="2022-10" db="EMBL/GenBank/DDBJ databases">
        <authorList>
            <consortium name="ENA_rothamsted_submissions"/>
            <consortium name="culmorum"/>
            <person name="King R."/>
        </authorList>
    </citation>
    <scope>NUCLEOTIDE SEQUENCE</scope>
</reference>
<keyword evidence="11" id="KW-0131">Cell cycle</keyword>
<sequence>MSDPRWYFTEEQLANSPSRKCGINAELELSYRQRAANLIQEMGQRLQVSQLCINTAIVYMHRFYAFHSFTMFHRNSIAAASFFLAAKVEEQPRKLEHVIKILNICLEKSDMNREPYAEQAQELVLNENILLQTLGFDVAIDHPHTHVVKACQLFNIVTVSRELRQTCYFMASNSLHLTTMCLKYRPTVVAAFCIYIACKWSRWEIPDSSEGKAWYSYVDDTVTLDTLKQLTEEYLQILERSPSKFKSKMKAITSNGQAALMKKSFQVNQSPSIVDGPSTSHHKNNQHHDKHHHHHHHKNASMTSSSAGAASSTVNVNANGNSRSSSSSSSAKAQMHQMPNSSSQYKQVPSSQSGMNSSSSSIQPPLPPTASSNHNMHRQRPSSSSSQSQPYASASNNSSNQPKPPLMDERSHQQQQQRLVHQDGTFYNTSSSSQRMSDHSKHRNSSNSAPPPPPPQQNPPLPPSQQQQQQPYMKLNSMNDQKQHNMMANNSKQAPPYPGQSIDMHQKNIKQSSADYHNRNNPQLNQQIPNNPQKKPTWPQQQQSSSTSMSQQQQQLQTSHNQDKQYPHLQKNLQQIPNSANLLDQSASNMLNSSSSKSSAYNEMSSKQQQQQNLSQNDFWFSDKINEMSNKTTTPPRGQSLFSPSPEHDTNEKAKYMMMTGSLKRSSDSAVDSPKEDKKSTPTKRDKSILGNQSGSNQKQLNPANQMDSKKFSKLDNVNASNSQLLTDQTMIDAQMVKKRSYSSIKDSMDAPHSRENKIRKVDQVKLEPTVPVSLPVTPVSSKIPSQSMSQQSSIYGGGMLDMPMPVPTKQPLETNPDVVKSLLAECFSSNNKFDLYDSPLDIMNPELPDELFATTPTSSVPSKPQQNMSMKINQQQSTTQQLLPQQQQQLSLTKRESLDDLLDIKDDKMDSSAGESSRKDKKKSKKKKEKHKHKKKHKSSDREDRDDRDDNKSDSSSLKIIFSKESKADTKSSPESYGGGLKIKIPINKDAGKIEVNQNQSQSQPAPIKLKLSKEKFGSFTNLNNNNNTNNNNSSSSSSSSHHHHKSKKDKDKEKDREKSKSKSSKHYNASDYKESSSYQHSN</sequence>
<feature type="compositionally biased region" description="Basic and acidic residues" evidence="13">
    <location>
        <begin position="963"/>
        <end position="973"/>
    </location>
</feature>
<feature type="compositionally biased region" description="Polar residues" evidence="13">
    <location>
        <begin position="337"/>
        <end position="346"/>
    </location>
</feature>
<feature type="compositionally biased region" description="Polar residues" evidence="13">
    <location>
        <begin position="627"/>
        <end position="643"/>
    </location>
</feature>
<feature type="compositionally biased region" description="Basic and acidic residues" evidence="13">
    <location>
        <begin position="894"/>
        <end position="911"/>
    </location>
</feature>
<feature type="compositionally biased region" description="Basic residues" evidence="13">
    <location>
        <begin position="280"/>
        <end position="299"/>
    </location>
</feature>
<feature type="compositionally biased region" description="Low complexity" evidence="13">
    <location>
        <begin position="381"/>
        <end position="401"/>
    </location>
</feature>
<dbReference type="GO" id="GO:0016538">
    <property type="term" value="F:cyclin-dependent protein serine/threonine kinase regulator activity"/>
    <property type="evidence" value="ECO:0007669"/>
    <property type="project" value="InterPro"/>
</dbReference>
<feature type="compositionally biased region" description="Low complexity" evidence="13">
    <location>
        <begin position="300"/>
        <end position="330"/>
    </location>
</feature>
<keyword evidence="16" id="KW-1185">Reference proteome</keyword>
<feature type="domain" description="Cyclin-like" evidence="14">
    <location>
        <begin position="37"/>
        <end position="132"/>
    </location>
</feature>
<feature type="compositionally biased region" description="Low complexity" evidence="13">
    <location>
        <begin position="875"/>
        <end position="893"/>
    </location>
</feature>
<evidence type="ECO:0000256" key="13">
    <source>
        <dbReference type="SAM" id="MobiDB-lite"/>
    </source>
</evidence>
<dbReference type="InterPro" id="IPR043198">
    <property type="entry name" value="Cyclin/Ssn8"/>
</dbReference>
<evidence type="ECO:0000313" key="15">
    <source>
        <dbReference type="EMBL" id="CAG9799785.1"/>
    </source>
</evidence>
<feature type="region of interest" description="Disordered" evidence="13">
    <location>
        <begin position="589"/>
        <end position="614"/>
    </location>
</feature>
<feature type="compositionally biased region" description="Polar residues" evidence="13">
    <location>
        <begin position="476"/>
        <end position="493"/>
    </location>
</feature>
<dbReference type="InterPro" id="IPR006671">
    <property type="entry name" value="Cyclin_N"/>
</dbReference>
<dbReference type="PANTHER" id="PTHR10026">
    <property type="entry name" value="CYCLIN"/>
    <property type="match status" value="1"/>
</dbReference>
<dbReference type="CDD" id="cd20539">
    <property type="entry name" value="CYCLIN_CCNT_rpt2"/>
    <property type="match status" value="1"/>
</dbReference>
<evidence type="ECO:0000256" key="11">
    <source>
        <dbReference type="ARBA" id="ARBA00023306"/>
    </source>
</evidence>
<dbReference type="OrthoDB" id="25002at2759"/>
<feature type="domain" description="Cyclin-like" evidence="14">
    <location>
        <begin position="145"/>
        <end position="236"/>
    </location>
</feature>
<keyword evidence="9" id="KW-0804">Transcription</keyword>
<dbReference type="GO" id="GO:0051301">
    <property type="term" value="P:cell division"/>
    <property type="evidence" value="ECO:0007669"/>
    <property type="project" value="UniProtKB-KW"/>
</dbReference>
<feature type="compositionally biased region" description="Basic and acidic residues" evidence="13">
    <location>
        <begin position="941"/>
        <end position="954"/>
    </location>
</feature>
<dbReference type="Gene3D" id="1.10.472.10">
    <property type="entry name" value="Cyclin-like"/>
    <property type="match status" value="2"/>
</dbReference>
<feature type="region of interest" description="Disordered" evidence="13">
    <location>
        <begin position="662"/>
        <end position="705"/>
    </location>
</feature>
<feature type="region of interest" description="Disordered" evidence="13">
    <location>
        <begin position="269"/>
        <end position="564"/>
    </location>
</feature>
<protein>
    <recommendedName>
        <fullName evidence="14">Cyclin-like domain-containing protein</fullName>
    </recommendedName>
</protein>
<dbReference type="EMBL" id="OU895877">
    <property type="protein sequence ID" value="CAG9799785.1"/>
    <property type="molecule type" value="Genomic_DNA"/>
</dbReference>
<reference evidence="15" key="1">
    <citation type="submission" date="2022-01" db="EMBL/GenBank/DDBJ databases">
        <authorList>
            <person name="King R."/>
        </authorList>
    </citation>
    <scope>NUCLEOTIDE SEQUENCE</scope>
</reference>
<evidence type="ECO:0000259" key="14">
    <source>
        <dbReference type="SMART" id="SM00385"/>
    </source>
</evidence>
<evidence type="ECO:0000256" key="9">
    <source>
        <dbReference type="ARBA" id="ARBA00023163"/>
    </source>
</evidence>
<feature type="compositionally biased region" description="Basic and acidic residues" evidence="13">
    <location>
        <begin position="673"/>
        <end position="688"/>
    </location>
</feature>
<keyword evidence="6" id="KW-0832">Ubl conjugation</keyword>
<feature type="region of interest" description="Disordered" evidence="13">
    <location>
        <begin position="850"/>
        <end position="1084"/>
    </location>
</feature>
<dbReference type="FunFam" id="1.10.472.10:FF:000004">
    <property type="entry name" value="Cyclin T2"/>
    <property type="match status" value="1"/>
</dbReference>
<evidence type="ECO:0000256" key="12">
    <source>
        <dbReference type="RuleBase" id="RU000383"/>
    </source>
</evidence>
<keyword evidence="3" id="KW-1017">Isopeptide bond</keyword>
<feature type="compositionally biased region" description="Low complexity" evidence="13">
    <location>
        <begin position="519"/>
        <end position="559"/>
    </location>
</feature>
<feature type="compositionally biased region" description="Polar residues" evidence="13">
    <location>
        <begin position="690"/>
        <end position="705"/>
    </location>
</feature>
<evidence type="ECO:0000256" key="1">
    <source>
        <dbReference type="ARBA" id="ARBA00004123"/>
    </source>
</evidence>
<evidence type="ECO:0000313" key="16">
    <source>
        <dbReference type="Proteomes" id="UP001153620"/>
    </source>
</evidence>
<keyword evidence="10" id="KW-0539">Nucleus</keyword>
<proteinExistence type="inferred from homology"/>
<name>A0A9N9RNJ5_9DIPT</name>
<dbReference type="GO" id="GO:0006357">
    <property type="term" value="P:regulation of transcription by RNA polymerase II"/>
    <property type="evidence" value="ECO:0007669"/>
    <property type="project" value="InterPro"/>
</dbReference>
<feature type="compositionally biased region" description="Basic residues" evidence="13">
    <location>
        <begin position="920"/>
        <end position="940"/>
    </location>
</feature>
<dbReference type="Pfam" id="PF21797">
    <property type="entry name" value="CycT2-like_C"/>
    <property type="match status" value="1"/>
</dbReference>
<feature type="compositionally biased region" description="Polar residues" evidence="13">
    <location>
        <begin position="855"/>
        <end position="874"/>
    </location>
</feature>
<evidence type="ECO:0000256" key="6">
    <source>
        <dbReference type="ARBA" id="ARBA00022843"/>
    </source>
</evidence>
<evidence type="ECO:0000256" key="10">
    <source>
        <dbReference type="ARBA" id="ARBA00023242"/>
    </source>
</evidence>
<evidence type="ECO:0000256" key="8">
    <source>
        <dbReference type="ARBA" id="ARBA00023127"/>
    </source>
</evidence>
<keyword evidence="8 12" id="KW-0195">Cyclin</keyword>
<dbReference type="Proteomes" id="UP001153620">
    <property type="component" value="Chromosome 1"/>
</dbReference>
<feature type="compositionally biased region" description="Pro residues" evidence="13">
    <location>
        <begin position="449"/>
        <end position="463"/>
    </location>
</feature>
<keyword evidence="4" id="KW-0597">Phosphoprotein</keyword>
<dbReference type="SUPFAM" id="SSF47954">
    <property type="entry name" value="Cyclin-like"/>
    <property type="match status" value="2"/>
</dbReference>
<evidence type="ECO:0000256" key="5">
    <source>
        <dbReference type="ARBA" id="ARBA00022618"/>
    </source>
</evidence>
<dbReference type="CDD" id="cd20538">
    <property type="entry name" value="CYCLIN_CCNT_rpt1"/>
    <property type="match status" value="1"/>
</dbReference>
<keyword evidence="7" id="KW-0805">Transcription regulation</keyword>
<feature type="compositionally biased region" description="Polar residues" evidence="13">
    <location>
        <begin position="997"/>
        <end position="1006"/>
    </location>
</feature>
<evidence type="ECO:0000256" key="7">
    <source>
        <dbReference type="ARBA" id="ARBA00023015"/>
    </source>
</evidence>
<organism evidence="15 16">
    <name type="scientific">Chironomus riparius</name>
    <dbReference type="NCBI Taxonomy" id="315576"/>
    <lineage>
        <taxon>Eukaryota</taxon>
        <taxon>Metazoa</taxon>
        <taxon>Ecdysozoa</taxon>
        <taxon>Arthropoda</taxon>
        <taxon>Hexapoda</taxon>
        <taxon>Insecta</taxon>
        <taxon>Pterygota</taxon>
        <taxon>Neoptera</taxon>
        <taxon>Endopterygota</taxon>
        <taxon>Diptera</taxon>
        <taxon>Nematocera</taxon>
        <taxon>Chironomoidea</taxon>
        <taxon>Chironomidae</taxon>
        <taxon>Chironominae</taxon>
        <taxon>Chironomus</taxon>
    </lineage>
</organism>
<dbReference type="FunFam" id="1.10.472.10:FF:000009">
    <property type="entry name" value="cyclin-T2 isoform X1"/>
    <property type="match status" value="1"/>
</dbReference>
<comment type="subcellular location">
    <subcellularLocation>
        <location evidence="1">Nucleus</location>
    </subcellularLocation>
</comment>
<dbReference type="AlphaFoldDB" id="A0A9N9RNJ5"/>
<dbReference type="SMART" id="SM00385">
    <property type="entry name" value="CYCLIN"/>
    <property type="match status" value="2"/>
</dbReference>
<dbReference type="InterPro" id="IPR013763">
    <property type="entry name" value="Cyclin-like_dom"/>
</dbReference>
<evidence type="ECO:0000256" key="3">
    <source>
        <dbReference type="ARBA" id="ARBA00022499"/>
    </source>
</evidence>
<feature type="region of interest" description="Disordered" evidence="13">
    <location>
        <begin position="627"/>
        <end position="650"/>
    </location>
</feature>
<feature type="compositionally biased region" description="Polar residues" evidence="13">
    <location>
        <begin position="425"/>
        <end position="435"/>
    </location>
</feature>
<comment type="similarity">
    <text evidence="2">Belongs to the cyclin family. Cyclin C subfamily.</text>
</comment>
<gene>
    <name evidence="15" type="ORF">CHIRRI_LOCUS2743</name>
</gene>
<evidence type="ECO:0000256" key="4">
    <source>
        <dbReference type="ARBA" id="ARBA00022553"/>
    </source>
</evidence>
<keyword evidence="5" id="KW-0132">Cell division</keyword>
<feature type="compositionally biased region" description="Low complexity" evidence="13">
    <location>
        <begin position="347"/>
        <end position="363"/>
    </location>
</feature>
<dbReference type="GO" id="GO:0005634">
    <property type="term" value="C:nucleus"/>
    <property type="evidence" value="ECO:0007669"/>
    <property type="project" value="UniProtKB-SubCell"/>
</dbReference>
<dbReference type="InterPro" id="IPR036915">
    <property type="entry name" value="Cyclin-like_sf"/>
</dbReference>
<dbReference type="Pfam" id="PF00134">
    <property type="entry name" value="Cyclin_N"/>
    <property type="match status" value="1"/>
</dbReference>
<feature type="compositionally biased region" description="Basic and acidic residues" evidence="13">
    <location>
        <begin position="1050"/>
        <end position="1062"/>
    </location>
</feature>
<feature type="compositionally biased region" description="Low complexity" evidence="13">
    <location>
        <begin position="589"/>
        <end position="612"/>
    </location>
</feature>